<evidence type="ECO:0000256" key="1">
    <source>
        <dbReference type="ARBA" id="ARBA00004141"/>
    </source>
</evidence>
<feature type="coiled-coil region" evidence="7">
    <location>
        <begin position="98"/>
        <end position="132"/>
    </location>
</feature>
<protein>
    <recommendedName>
        <fullName evidence="6">GDT1 family protein</fullName>
    </recommendedName>
</protein>
<evidence type="ECO:0000256" key="5">
    <source>
        <dbReference type="ARBA" id="ARBA00023136"/>
    </source>
</evidence>
<keyword evidence="5 6" id="KW-0472">Membrane</keyword>
<reference evidence="10" key="1">
    <citation type="submission" date="2016-10" db="EMBL/GenBank/DDBJ databases">
        <authorList>
            <person name="Jeantristanb JTB J.-T."/>
            <person name="Ricardo R."/>
        </authorList>
    </citation>
    <scope>NUCLEOTIDE SEQUENCE [LARGE SCALE GENOMIC DNA]</scope>
</reference>
<gene>
    <name evidence="9" type="ORF">BZ3500_MVSOF-1268-A1-R1_CHR9G10581</name>
</gene>
<dbReference type="PANTHER" id="PTHR12608">
    <property type="entry name" value="TRANSMEMBRANE PROTEIN HTP-1 RELATED"/>
    <property type="match status" value="1"/>
</dbReference>
<dbReference type="STRING" id="289078.A0A2X0LMS2"/>
<comment type="similarity">
    <text evidence="2 6">Belongs to the GDT1 family.</text>
</comment>
<dbReference type="GO" id="GO:0005794">
    <property type="term" value="C:Golgi apparatus"/>
    <property type="evidence" value="ECO:0007669"/>
    <property type="project" value="TreeGrafter"/>
</dbReference>
<dbReference type="Pfam" id="PF01169">
    <property type="entry name" value="GDT1"/>
    <property type="match status" value="3"/>
</dbReference>
<name>A0A2X0LMS2_9BASI</name>
<proteinExistence type="inferred from homology"/>
<evidence type="ECO:0000256" key="2">
    <source>
        <dbReference type="ARBA" id="ARBA00009190"/>
    </source>
</evidence>
<evidence type="ECO:0000313" key="9">
    <source>
        <dbReference type="EMBL" id="SDA00333.1"/>
    </source>
</evidence>
<dbReference type="EMBL" id="FMWP01000107">
    <property type="protein sequence ID" value="SDA00333.1"/>
    <property type="molecule type" value="Genomic_DNA"/>
</dbReference>
<dbReference type="GO" id="GO:0032472">
    <property type="term" value="P:Golgi calcium ion transport"/>
    <property type="evidence" value="ECO:0007669"/>
    <property type="project" value="TreeGrafter"/>
</dbReference>
<evidence type="ECO:0000256" key="3">
    <source>
        <dbReference type="ARBA" id="ARBA00022692"/>
    </source>
</evidence>
<accession>A0A2X0LMS2</accession>
<dbReference type="Proteomes" id="UP000249723">
    <property type="component" value="Unassembled WGS sequence"/>
</dbReference>
<dbReference type="OrthoDB" id="442680at2759"/>
<feature type="transmembrane region" description="Helical" evidence="6">
    <location>
        <begin position="188"/>
        <end position="207"/>
    </location>
</feature>
<feature type="transmembrane region" description="Helical" evidence="6">
    <location>
        <begin position="75"/>
        <end position="92"/>
    </location>
</feature>
<comment type="subcellular location">
    <subcellularLocation>
        <location evidence="1 6">Membrane</location>
        <topology evidence="1 6">Multi-pass membrane protein</topology>
    </subcellularLocation>
</comment>
<dbReference type="InterPro" id="IPR001727">
    <property type="entry name" value="GDT1-like"/>
</dbReference>
<keyword evidence="4 6" id="KW-1133">Transmembrane helix</keyword>
<evidence type="ECO:0000256" key="6">
    <source>
        <dbReference type="RuleBase" id="RU365102"/>
    </source>
</evidence>
<keyword evidence="10" id="KW-1185">Reference proteome</keyword>
<feature type="region of interest" description="Disordered" evidence="8">
    <location>
        <begin position="146"/>
        <end position="170"/>
    </location>
</feature>
<dbReference type="GO" id="GO:0000329">
    <property type="term" value="C:fungal-type vacuole membrane"/>
    <property type="evidence" value="ECO:0007669"/>
    <property type="project" value="TreeGrafter"/>
</dbReference>
<dbReference type="PANTHER" id="PTHR12608:SF1">
    <property type="entry name" value="TRANSMEMBRANE PROTEIN 165"/>
    <property type="match status" value="1"/>
</dbReference>
<dbReference type="AlphaFoldDB" id="A0A2X0LMS2"/>
<evidence type="ECO:0000313" key="10">
    <source>
        <dbReference type="Proteomes" id="UP000249723"/>
    </source>
</evidence>
<dbReference type="GO" id="GO:0005384">
    <property type="term" value="F:manganese ion transmembrane transporter activity"/>
    <property type="evidence" value="ECO:0007669"/>
    <property type="project" value="TreeGrafter"/>
</dbReference>
<feature type="transmembrane region" description="Helical" evidence="6">
    <location>
        <begin position="16"/>
        <end position="36"/>
    </location>
</feature>
<evidence type="ECO:0000256" key="8">
    <source>
        <dbReference type="SAM" id="MobiDB-lite"/>
    </source>
</evidence>
<feature type="transmembrane region" description="Helical" evidence="6">
    <location>
        <begin position="43"/>
        <end position="63"/>
    </location>
</feature>
<dbReference type="GO" id="GO:0032468">
    <property type="term" value="P:Golgi calcium ion homeostasis"/>
    <property type="evidence" value="ECO:0007669"/>
    <property type="project" value="TreeGrafter"/>
</dbReference>
<keyword evidence="3 6" id="KW-0812">Transmembrane</keyword>
<evidence type="ECO:0000256" key="7">
    <source>
        <dbReference type="SAM" id="Coils"/>
    </source>
</evidence>
<feature type="transmembrane region" description="Helical" evidence="6">
    <location>
        <begin position="247"/>
        <end position="268"/>
    </location>
</feature>
<organism evidence="9 10">
    <name type="scientific">Microbotryum saponariae</name>
    <dbReference type="NCBI Taxonomy" id="289078"/>
    <lineage>
        <taxon>Eukaryota</taxon>
        <taxon>Fungi</taxon>
        <taxon>Dikarya</taxon>
        <taxon>Basidiomycota</taxon>
        <taxon>Pucciniomycotina</taxon>
        <taxon>Microbotryomycetes</taxon>
        <taxon>Microbotryales</taxon>
        <taxon>Microbotryaceae</taxon>
        <taxon>Microbotryum</taxon>
    </lineage>
</organism>
<dbReference type="InterPro" id="IPR049555">
    <property type="entry name" value="GDT1-like_CS"/>
</dbReference>
<evidence type="ECO:0000256" key="4">
    <source>
        <dbReference type="ARBA" id="ARBA00022989"/>
    </source>
</evidence>
<dbReference type="GO" id="GO:0015085">
    <property type="term" value="F:calcium ion transmembrane transporter activity"/>
    <property type="evidence" value="ECO:0007669"/>
    <property type="project" value="TreeGrafter"/>
</dbReference>
<dbReference type="PROSITE" id="PS01214">
    <property type="entry name" value="UPF0016"/>
    <property type="match status" value="1"/>
</dbReference>
<sequence>MFEFEGIPSLAGLDRAIAVIVVSEIGDKTFLIAAILSMRHPRVTIFAGALAALAVMSLLSSLLGQIVPTLLPKRYTTIAAALLFFVFGARMMQEGLEMEAGDAGRQKMEEEMKEVQKEVEEAEEEAASGNAGRKAAYQMVDLEETRSAASSPAAGLPRPVTSSKRRSSFSLPSKKDAVSTLTEGVKNLFGLFFSPIFVQAFILTFLAEWGDRSQITTIALAAAHVSFNPPHQKGVPGFLISLRLQNVWLVTFGTTLGHSFCTLLAVLGGRWISQHISIKHGTFTGATLFLIFGLIYSYEAYNYVDDAVAPLTP</sequence>
<feature type="transmembrane region" description="Helical" evidence="6">
    <location>
        <begin position="280"/>
        <end position="298"/>
    </location>
</feature>
<keyword evidence="7" id="KW-0175">Coiled coil</keyword>